<dbReference type="AlphaFoldDB" id="A0A6G1IGF0"/>
<evidence type="ECO:0000313" key="3">
    <source>
        <dbReference type="Proteomes" id="UP000799291"/>
    </source>
</evidence>
<organism evidence="2 3">
    <name type="scientific">Lentithecium fluviatile CBS 122367</name>
    <dbReference type="NCBI Taxonomy" id="1168545"/>
    <lineage>
        <taxon>Eukaryota</taxon>
        <taxon>Fungi</taxon>
        <taxon>Dikarya</taxon>
        <taxon>Ascomycota</taxon>
        <taxon>Pezizomycotina</taxon>
        <taxon>Dothideomycetes</taxon>
        <taxon>Pleosporomycetidae</taxon>
        <taxon>Pleosporales</taxon>
        <taxon>Massarineae</taxon>
        <taxon>Lentitheciaceae</taxon>
        <taxon>Lentithecium</taxon>
    </lineage>
</organism>
<sequence length="314" mass="35316">MAITTVYPGLQVDVVVNGAPLQEYDDDEDEDSPDTTTKYVEATSGANFEIRYSFGTGFSAKHAVVTRVHVDGQYGEGHVIKLDEIFRFPRFLSGRREDLGDGYFQRKFRFAQLSTDDSGLGQVEDALMKKLKEIGTITVKFTWAMVNGPSHYDPLKSKEIPKIGTIPEKALKGRAVSSQVVLGDRETIRPFTTVSTTDLDGGKPFATFKFKYRSRSALQSLLVIPRSPSPVPLEERDINTLNPEEMRELLKRQKEREEAARKIKTEGVKREHTRDSVLTVSGDEDDEEVSFVSEKRRKLNFTIDEAGVETIDLT</sequence>
<dbReference type="Proteomes" id="UP000799291">
    <property type="component" value="Unassembled WGS sequence"/>
</dbReference>
<dbReference type="Pfam" id="PF25534">
    <property type="entry name" value="DUF7918"/>
    <property type="match status" value="1"/>
</dbReference>
<gene>
    <name evidence="2" type="ORF">K458DRAFT_163912</name>
</gene>
<dbReference type="OrthoDB" id="3364132at2759"/>
<feature type="domain" description="DUF7918" evidence="1">
    <location>
        <begin position="9"/>
        <end position="227"/>
    </location>
</feature>
<dbReference type="InterPro" id="IPR057678">
    <property type="entry name" value="DUF7918"/>
</dbReference>
<accession>A0A6G1IGF0</accession>
<protein>
    <recommendedName>
        <fullName evidence="1">DUF7918 domain-containing protein</fullName>
    </recommendedName>
</protein>
<dbReference type="PANTHER" id="PTHR36223:SF1">
    <property type="entry name" value="TRANSCRIPTION ELONGATION FACTOR EAF N-TERMINAL DOMAIN-CONTAINING PROTEIN"/>
    <property type="match status" value="1"/>
</dbReference>
<keyword evidence="3" id="KW-1185">Reference proteome</keyword>
<name>A0A6G1IGF0_9PLEO</name>
<dbReference type="EMBL" id="MU005624">
    <property type="protein sequence ID" value="KAF2677306.1"/>
    <property type="molecule type" value="Genomic_DNA"/>
</dbReference>
<evidence type="ECO:0000259" key="1">
    <source>
        <dbReference type="Pfam" id="PF25534"/>
    </source>
</evidence>
<proteinExistence type="predicted"/>
<evidence type="ECO:0000313" key="2">
    <source>
        <dbReference type="EMBL" id="KAF2677306.1"/>
    </source>
</evidence>
<reference evidence="2" key="1">
    <citation type="journal article" date="2020" name="Stud. Mycol.">
        <title>101 Dothideomycetes genomes: a test case for predicting lifestyles and emergence of pathogens.</title>
        <authorList>
            <person name="Haridas S."/>
            <person name="Albert R."/>
            <person name="Binder M."/>
            <person name="Bloem J."/>
            <person name="Labutti K."/>
            <person name="Salamov A."/>
            <person name="Andreopoulos B."/>
            <person name="Baker S."/>
            <person name="Barry K."/>
            <person name="Bills G."/>
            <person name="Bluhm B."/>
            <person name="Cannon C."/>
            <person name="Castanera R."/>
            <person name="Culley D."/>
            <person name="Daum C."/>
            <person name="Ezra D."/>
            <person name="Gonzalez J."/>
            <person name="Henrissat B."/>
            <person name="Kuo A."/>
            <person name="Liang C."/>
            <person name="Lipzen A."/>
            <person name="Lutzoni F."/>
            <person name="Magnuson J."/>
            <person name="Mondo S."/>
            <person name="Nolan M."/>
            <person name="Ohm R."/>
            <person name="Pangilinan J."/>
            <person name="Park H.-J."/>
            <person name="Ramirez L."/>
            <person name="Alfaro M."/>
            <person name="Sun H."/>
            <person name="Tritt A."/>
            <person name="Yoshinaga Y."/>
            <person name="Zwiers L.-H."/>
            <person name="Turgeon B."/>
            <person name="Goodwin S."/>
            <person name="Spatafora J."/>
            <person name="Crous P."/>
            <person name="Grigoriev I."/>
        </authorList>
    </citation>
    <scope>NUCLEOTIDE SEQUENCE</scope>
    <source>
        <strain evidence="2">CBS 122367</strain>
    </source>
</reference>
<dbReference type="PANTHER" id="PTHR36223">
    <property type="entry name" value="BETA-LACTAMASE-TYPE TRANSPEPTIDASE FOLD DOMAIN CONTAINING PROTEIN"/>
    <property type="match status" value="1"/>
</dbReference>